<dbReference type="AlphaFoldDB" id="A0A0C3QH99"/>
<dbReference type="Proteomes" id="UP000054248">
    <property type="component" value="Unassembled WGS sequence"/>
</dbReference>
<feature type="compositionally biased region" description="Polar residues" evidence="1">
    <location>
        <begin position="265"/>
        <end position="274"/>
    </location>
</feature>
<proteinExistence type="predicted"/>
<feature type="region of interest" description="Disordered" evidence="1">
    <location>
        <begin position="1"/>
        <end position="274"/>
    </location>
</feature>
<accession>A0A0C3QH99</accession>
<gene>
    <name evidence="2" type="ORF">M407DRAFT_94853</name>
</gene>
<keyword evidence="3" id="KW-1185">Reference proteome</keyword>
<organism evidence="2 3">
    <name type="scientific">Tulasnella calospora MUT 4182</name>
    <dbReference type="NCBI Taxonomy" id="1051891"/>
    <lineage>
        <taxon>Eukaryota</taxon>
        <taxon>Fungi</taxon>
        <taxon>Dikarya</taxon>
        <taxon>Basidiomycota</taxon>
        <taxon>Agaricomycotina</taxon>
        <taxon>Agaricomycetes</taxon>
        <taxon>Cantharellales</taxon>
        <taxon>Tulasnellaceae</taxon>
        <taxon>Tulasnella</taxon>
    </lineage>
</organism>
<evidence type="ECO:0000313" key="2">
    <source>
        <dbReference type="EMBL" id="KIO25084.1"/>
    </source>
</evidence>
<sequence length="341" mass="36822">MIKNFVVDSIEQQDREKGKAVTAGMTAARWRSMLKKRRVQSSPERDSLGYSSSSSEEVNDVVGKGKQSAGGPSRNSTLGSHRRLAAESDPLGHSSDDYDDPFGDPWNQKPSSKRATTFPWTTLATRENPAPKASRYNIQSHAEATTSTTTSNLVKPLPMLPTTDNEIPSASPNQSTPELLTRGPSRPPAAPITSAHDQPVRSSDPAPSLKPRFQQGQTGPTAASPPEIKPDPDQPPSNTASITPKPEPRDPTPDIQEVPPPPSASPNSTGVRSFLSSLRPPLIRYAPAFEKLGATSSDDLLILKGLPPASIREFLQEVRKQTDMTFLQSLAFISGLEQYSP</sequence>
<dbReference type="EMBL" id="KN823049">
    <property type="protein sequence ID" value="KIO25084.1"/>
    <property type="molecule type" value="Genomic_DNA"/>
</dbReference>
<protein>
    <submittedName>
        <fullName evidence="2">Uncharacterized protein</fullName>
    </submittedName>
</protein>
<feature type="compositionally biased region" description="Polar residues" evidence="1">
    <location>
        <begin position="162"/>
        <end position="178"/>
    </location>
</feature>
<dbReference type="HOGENOM" id="CLU_814300_0_0_1"/>
<feature type="compositionally biased region" description="Polar residues" evidence="1">
    <location>
        <begin position="108"/>
        <end position="125"/>
    </location>
</feature>
<evidence type="ECO:0000256" key="1">
    <source>
        <dbReference type="SAM" id="MobiDB-lite"/>
    </source>
</evidence>
<dbReference type="OrthoDB" id="10452604at2759"/>
<reference evidence="3" key="2">
    <citation type="submission" date="2015-01" db="EMBL/GenBank/DDBJ databases">
        <title>Evolutionary Origins and Diversification of the Mycorrhizal Mutualists.</title>
        <authorList>
            <consortium name="DOE Joint Genome Institute"/>
            <consortium name="Mycorrhizal Genomics Consortium"/>
            <person name="Kohler A."/>
            <person name="Kuo A."/>
            <person name="Nagy L.G."/>
            <person name="Floudas D."/>
            <person name="Copeland A."/>
            <person name="Barry K.W."/>
            <person name="Cichocki N."/>
            <person name="Veneault-Fourrey C."/>
            <person name="LaButti K."/>
            <person name="Lindquist E.A."/>
            <person name="Lipzen A."/>
            <person name="Lundell T."/>
            <person name="Morin E."/>
            <person name="Murat C."/>
            <person name="Riley R."/>
            <person name="Ohm R."/>
            <person name="Sun H."/>
            <person name="Tunlid A."/>
            <person name="Henrissat B."/>
            <person name="Grigoriev I.V."/>
            <person name="Hibbett D.S."/>
            <person name="Martin F."/>
        </authorList>
    </citation>
    <scope>NUCLEOTIDE SEQUENCE [LARGE SCALE GENOMIC DNA]</scope>
    <source>
        <strain evidence="3">MUT 4182</strain>
    </source>
</reference>
<evidence type="ECO:0000313" key="3">
    <source>
        <dbReference type="Proteomes" id="UP000054248"/>
    </source>
</evidence>
<reference evidence="2 3" key="1">
    <citation type="submission" date="2014-04" db="EMBL/GenBank/DDBJ databases">
        <authorList>
            <consortium name="DOE Joint Genome Institute"/>
            <person name="Kuo A."/>
            <person name="Girlanda M."/>
            <person name="Perotto S."/>
            <person name="Kohler A."/>
            <person name="Nagy L.G."/>
            <person name="Floudas D."/>
            <person name="Copeland A."/>
            <person name="Barry K.W."/>
            <person name="Cichocki N."/>
            <person name="Veneault-Fourrey C."/>
            <person name="LaButti K."/>
            <person name="Lindquist E.A."/>
            <person name="Lipzen A."/>
            <person name="Lundell T."/>
            <person name="Morin E."/>
            <person name="Murat C."/>
            <person name="Sun H."/>
            <person name="Tunlid A."/>
            <person name="Henrissat B."/>
            <person name="Grigoriev I.V."/>
            <person name="Hibbett D.S."/>
            <person name="Martin F."/>
            <person name="Nordberg H.P."/>
            <person name="Cantor M.N."/>
            <person name="Hua S.X."/>
        </authorList>
    </citation>
    <scope>NUCLEOTIDE SEQUENCE [LARGE SCALE GENOMIC DNA]</scope>
    <source>
        <strain evidence="2 3">MUT 4182</strain>
    </source>
</reference>
<name>A0A0C3QH99_9AGAM</name>